<dbReference type="GO" id="GO:0005829">
    <property type="term" value="C:cytosol"/>
    <property type="evidence" value="ECO:0007669"/>
    <property type="project" value="TreeGrafter"/>
</dbReference>
<evidence type="ECO:0000313" key="5">
    <source>
        <dbReference type="Proteomes" id="UP000321638"/>
    </source>
</evidence>
<dbReference type="PANTHER" id="PTHR30137:SF8">
    <property type="entry name" value="BLR5498 PROTEIN"/>
    <property type="match status" value="1"/>
</dbReference>
<dbReference type="InterPro" id="IPR050766">
    <property type="entry name" value="Bact_Lucif_Oxidored"/>
</dbReference>
<keyword evidence="5" id="KW-1185">Reference proteome</keyword>
<organism evidence="4 5">
    <name type="scientific">Vineibacter terrae</name>
    <dbReference type="NCBI Taxonomy" id="2586908"/>
    <lineage>
        <taxon>Bacteria</taxon>
        <taxon>Pseudomonadati</taxon>
        <taxon>Pseudomonadota</taxon>
        <taxon>Alphaproteobacteria</taxon>
        <taxon>Hyphomicrobiales</taxon>
        <taxon>Vineibacter</taxon>
    </lineage>
</organism>
<keyword evidence="2" id="KW-0503">Monooxygenase</keyword>
<dbReference type="InterPro" id="IPR011251">
    <property type="entry name" value="Luciferase-like_dom"/>
</dbReference>
<dbReference type="GO" id="GO:0016705">
    <property type="term" value="F:oxidoreductase activity, acting on paired donors, with incorporation or reduction of molecular oxygen"/>
    <property type="evidence" value="ECO:0007669"/>
    <property type="project" value="InterPro"/>
</dbReference>
<name>A0A5C8PUA2_9HYPH</name>
<proteinExistence type="predicted"/>
<dbReference type="Pfam" id="PF00296">
    <property type="entry name" value="Bac_luciferase"/>
    <property type="match status" value="1"/>
</dbReference>
<dbReference type="Gene3D" id="3.20.20.30">
    <property type="entry name" value="Luciferase-like domain"/>
    <property type="match status" value="1"/>
</dbReference>
<evidence type="ECO:0000259" key="3">
    <source>
        <dbReference type="Pfam" id="PF00296"/>
    </source>
</evidence>
<evidence type="ECO:0000256" key="1">
    <source>
        <dbReference type="ARBA" id="ARBA00023002"/>
    </source>
</evidence>
<sequence>MSSRAQRGISCEGRTVRHSQEIPRCARDDRYVSGRRCKILEARRGGSAIVLVNAVSCSSRETLPCSRTSRRGQIGTKADIAVRGRHSTTVEAAPYIFRHAKGGWLVIKRFHVLYVGQVNLDHVGLGGTPANDRRYDNQRLSEVFETARDVARTMDELGYHALWTAEHHFQHEGYECLPNLVQLGLWLATQTKRLKFGCAFNVLPMWHPIRLAEDYAMADIVTDGRIIMGVGRGYHSREVETFGAPLLDAEANRAYFEEQLELLLKCFNEESFHFKGKYFECPPPVDYRGYRLKEITVVPRPKHLPVEVWMPIASGKTIDMMARHGLKAMVTLNGEKILDDVVRAYHDACARHGRPKTLGQDVIWGAGLYLAGSQEEAIRRVEPAHDERYKWFAPFGFVRYADEHGRTWGTPGAPASIPTIREGVKQKAWFCGTPAEVTDGIRSIEAKYPGLEDFMIHWAEGLSPAEFKDQLRRFAHDVMPAFAGARMAAE</sequence>
<gene>
    <name evidence="4" type="ORF">FHP25_03805</name>
</gene>
<evidence type="ECO:0000256" key="2">
    <source>
        <dbReference type="ARBA" id="ARBA00023033"/>
    </source>
</evidence>
<dbReference type="OrthoDB" id="9780518at2"/>
<comment type="caution">
    <text evidence="4">The sequence shown here is derived from an EMBL/GenBank/DDBJ whole genome shotgun (WGS) entry which is preliminary data.</text>
</comment>
<accession>A0A5C8PUA2</accession>
<dbReference type="SUPFAM" id="SSF51679">
    <property type="entry name" value="Bacterial luciferase-like"/>
    <property type="match status" value="1"/>
</dbReference>
<dbReference type="EMBL" id="VDUZ01000003">
    <property type="protein sequence ID" value="TXL81664.1"/>
    <property type="molecule type" value="Genomic_DNA"/>
</dbReference>
<dbReference type="InterPro" id="IPR036661">
    <property type="entry name" value="Luciferase-like_sf"/>
</dbReference>
<reference evidence="4 5" key="1">
    <citation type="submission" date="2019-06" db="EMBL/GenBank/DDBJ databases">
        <title>New taxonomy in bacterial strain CC-CFT640, isolated from vineyard.</title>
        <authorList>
            <person name="Lin S.-Y."/>
            <person name="Tsai C.-F."/>
            <person name="Young C.-C."/>
        </authorList>
    </citation>
    <scope>NUCLEOTIDE SEQUENCE [LARGE SCALE GENOMIC DNA]</scope>
    <source>
        <strain evidence="4 5">CC-CFT640</strain>
    </source>
</reference>
<dbReference type="Proteomes" id="UP000321638">
    <property type="component" value="Unassembled WGS sequence"/>
</dbReference>
<dbReference type="AlphaFoldDB" id="A0A5C8PUA2"/>
<dbReference type="PANTHER" id="PTHR30137">
    <property type="entry name" value="LUCIFERASE-LIKE MONOOXYGENASE"/>
    <property type="match status" value="1"/>
</dbReference>
<dbReference type="GO" id="GO:0004497">
    <property type="term" value="F:monooxygenase activity"/>
    <property type="evidence" value="ECO:0007669"/>
    <property type="project" value="UniProtKB-KW"/>
</dbReference>
<protein>
    <submittedName>
        <fullName evidence="4">LLM class flavin-dependent oxidoreductase</fullName>
    </submittedName>
</protein>
<evidence type="ECO:0000313" key="4">
    <source>
        <dbReference type="EMBL" id="TXL81664.1"/>
    </source>
</evidence>
<keyword evidence="1" id="KW-0560">Oxidoreductase</keyword>
<feature type="domain" description="Luciferase-like" evidence="3">
    <location>
        <begin position="139"/>
        <end position="445"/>
    </location>
</feature>